<feature type="region of interest" description="Disordered" evidence="1">
    <location>
        <begin position="230"/>
        <end position="259"/>
    </location>
</feature>
<evidence type="ECO:0000313" key="3">
    <source>
        <dbReference type="EMBL" id="KAJ8762414.1"/>
    </source>
</evidence>
<dbReference type="EMBL" id="JAIWQS010000006">
    <property type="protein sequence ID" value="KAJ8762414.1"/>
    <property type="molecule type" value="Genomic_DNA"/>
</dbReference>
<evidence type="ECO:0000259" key="2">
    <source>
        <dbReference type="PROSITE" id="PS50829"/>
    </source>
</evidence>
<feature type="region of interest" description="Disordered" evidence="1">
    <location>
        <begin position="366"/>
        <end position="397"/>
    </location>
</feature>
<feature type="compositionally biased region" description="Basic and acidic residues" evidence="1">
    <location>
        <begin position="540"/>
        <end position="566"/>
    </location>
</feature>
<dbReference type="CDD" id="cd00072">
    <property type="entry name" value="GYF"/>
    <property type="match status" value="1"/>
</dbReference>
<feature type="compositionally biased region" description="Low complexity" evidence="1">
    <location>
        <begin position="65"/>
        <end position="76"/>
    </location>
</feature>
<feature type="region of interest" description="Disordered" evidence="1">
    <location>
        <begin position="1771"/>
        <end position="1813"/>
    </location>
</feature>
<feature type="domain" description="GYF" evidence="2">
    <location>
        <begin position="573"/>
        <end position="624"/>
    </location>
</feature>
<feature type="compositionally biased region" description="Polar residues" evidence="1">
    <location>
        <begin position="1549"/>
        <end position="1584"/>
    </location>
</feature>
<dbReference type="PANTHER" id="PTHR47471">
    <property type="entry name" value="GYF DOMAIN-CONTAINING PROTEIN"/>
    <property type="match status" value="1"/>
</dbReference>
<protein>
    <recommendedName>
        <fullName evidence="2">GYF domain-containing protein</fullName>
    </recommendedName>
</protein>
<feature type="compositionally biased region" description="Polar residues" evidence="1">
    <location>
        <begin position="518"/>
        <end position="538"/>
    </location>
</feature>
<feature type="compositionally biased region" description="Polar residues" evidence="1">
    <location>
        <begin position="1630"/>
        <end position="1641"/>
    </location>
</feature>
<comment type="caution">
    <text evidence="3">The sequence shown here is derived from an EMBL/GenBank/DDBJ whole genome shotgun (WGS) entry which is preliminary data.</text>
</comment>
<dbReference type="Proteomes" id="UP001159364">
    <property type="component" value="Linkage Group LG06"/>
</dbReference>
<feature type="compositionally biased region" description="Polar residues" evidence="1">
    <location>
        <begin position="471"/>
        <end position="480"/>
    </location>
</feature>
<proteinExistence type="predicted"/>
<dbReference type="SUPFAM" id="SSF55277">
    <property type="entry name" value="GYF domain"/>
    <property type="match status" value="1"/>
</dbReference>
<feature type="compositionally biased region" description="Basic and acidic residues" evidence="1">
    <location>
        <begin position="77"/>
        <end position="89"/>
    </location>
</feature>
<dbReference type="Gene3D" id="3.30.1490.40">
    <property type="match status" value="1"/>
</dbReference>
<feature type="compositionally biased region" description="Basic and acidic residues" evidence="1">
    <location>
        <begin position="97"/>
        <end position="111"/>
    </location>
</feature>
<feature type="region of interest" description="Disordered" evidence="1">
    <location>
        <begin position="1545"/>
        <end position="1599"/>
    </location>
</feature>
<name>A0AAV8T7W8_9ROSI</name>
<feature type="compositionally biased region" description="Basic residues" evidence="1">
    <location>
        <begin position="1801"/>
        <end position="1811"/>
    </location>
</feature>
<feature type="compositionally biased region" description="Polar residues" evidence="1">
    <location>
        <begin position="240"/>
        <end position="253"/>
    </location>
</feature>
<feature type="region of interest" description="Disordered" evidence="1">
    <location>
        <begin position="1618"/>
        <end position="1682"/>
    </location>
</feature>
<feature type="compositionally biased region" description="Polar residues" evidence="1">
    <location>
        <begin position="1226"/>
        <end position="1251"/>
    </location>
</feature>
<feature type="compositionally biased region" description="Low complexity" evidence="1">
    <location>
        <begin position="1662"/>
        <end position="1674"/>
    </location>
</feature>
<dbReference type="Pfam" id="PF02213">
    <property type="entry name" value="GYF"/>
    <property type="match status" value="1"/>
</dbReference>
<feature type="region of interest" description="Disordered" evidence="1">
    <location>
        <begin position="441"/>
        <end position="571"/>
    </location>
</feature>
<sequence>MANTSNSDSRHGLSVTPPHQISKDAEGCDNPIPLSPQWLLPKPGESKAGVGSGESHSSPFPAYGSRSASTKSSSNNEESHEIQKKKDVFRPSLLDMETGRCERWRDEERDFNSSMRKDRRRDGDKDLGEIRRVDHWAENSSIRHYEARRAPSERRTDFGNREAHYDQRRESKWNTRWGPGGKDTEVSHENKVDFRKDAEVSFEKGLPHHSVHGKDEKDGDLYRPWRSNSFQSRGKGEIPHQQTLMPNKHTSTFPYGRGRGENNATFSVGRGRTNSSGNPVNSFSVQSRSFGAISDKSENGPLRYSRTKLIDIYRMIDMKSCSKILAGFVQVPSLTQDKPLEPLAISTPSSEEMDVLDAIDKGELVSSGAPQISKEGSLGRSPLDSTPSRRAKLGSTDDALLSMEDTKDINTDISKAGCENHVERVYPDTETYYYRSNSKHEFMPDHKADDKMKVPREDIGRSRKIDDTPISRESTTQVNNPVHPGSGTPWRAPSLGERGINSREIPSDGMSRNHDHSWSQPQKNLDNQWETNLVNPSLSKDGKKWQTGEDRQPLVSLDKEQEDKKLPPPSPENLILLYKDPQGEIQGPFSGGDIIGWYEAGYFGIDLQVRLATASKDAPFLLLGDVMPHLRAKARPPPGFSVPKQNELTDTCTGPNFSGLGAVHQLDMMKSEPRQKSTSKTEAENRFLESLISGNISNSSQGLPEFLGSTTGNMAQVGVDGGNDVLLLANRMALERQRSLPNSYPYWAGREVAPIVSRPEVLSESSISHPQLLAALNENSLQPPQLQNTDLISILQGLSDRSSTAVTNNVPVWSNFHVPSGLDPVKEKLDLHQTHNFPSQIPFGQQQRLQQQNPSSLTNILGQAVDNPSGLLTSDNSLVSGLAQDPQLLNMLQQQYMLQLHSQAPLPTQQLSMLNKLLLMKQQQQQEEQQQILRQQQLLSKALSERHLNQRFGELSFGHLQTAAIPTGSASIDPRLQPSQELFQLGSQVPASNVQDERTAASFMNLPLQVTQDVSYNVDSKAPHHLSHDLHNVDSRVSFNSVHETHDDTGLQRSWVPSRPAKFDFVSQNESMLPSSLSESAHLSGVMKESSNASSHLLESLHISDFHAHVLRDQLSEDNLRSEETVNVPVSEAITDSRHSESNGNSVCADENLKLENAAEVSVQVDNSHNEQQGEKEVSIDNPFAATQVKNEVHESRKSEKKSKKQKSAKLNNSPDQGKGVPKASILQQAKQQETEGSNSGDTNIASTDESWGTPPLKATKDKSEISSEIVDSQQFNSVLPTSVPGNHIEPADEKSGSHLVEPVTVQNSQIQPVQRAWKPAPGFKPKSLLEIQLEEQKRAQEETIVTEITNSVSSMSLSTPWVGVVANSELKISREHQRDATELNVNKAEISSTSESKKSQIHDLLAEEVLAKPEFREVELAEGVSSLPYQVKIVNVDSVDDGNFIEAKDAKKSRKKSSKAKGSGAKVTMPDVPISSSPIEKGKNSRSVQQDKEVLPAIPSGPSLGDFLLLKGELSNHSPSPAWCTDAKRAPKPTSLRDILKEQEKKATSVQPHNQIPTPQKAQPNQTAHVTGSSWSLSNTSPAKATAPIHINSNTPFQSKYKQDDDLFWGPIDQSKQEAKEAKFPHLANQGSWGTKNTPIKATPSGLLGRQKSGSGRHADLSLSSSPASAQSSIRGKRDTMNKHSEAMDFRDWCQNECLRLIGSKDTSFLEFCLKQSRSEAEMLLTENLGSFDPDHEFIDKFLNYKELLPSDVLEIAFLSRNDQKLTRNSARDMNFDDAGNDDFDCNNNPGATDGSSKGGGKKKGKKGKKVSPSVLGFNVVSNRIMMGEIQSVDD</sequence>
<feature type="compositionally biased region" description="Basic and acidic residues" evidence="1">
    <location>
        <begin position="1168"/>
        <end position="1179"/>
    </location>
</feature>
<feature type="region of interest" description="Disordered" evidence="1">
    <location>
        <begin position="204"/>
        <end position="223"/>
    </location>
</feature>
<evidence type="ECO:0000256" key="1">
    <source>
        <dbReference type="SAM" id="MobiDB-lite"/>
    </source>
</evidence>
<feature type="region of interest" description="Disordered" evidence="1">
    <location>
        <begin position="1163"/>
        <end position="1265"/>
    </location>
</feature>
<feature type="region of interest" description="Disordered" evidence="1">
    <location>
        <begin position="1120"/>
        <end position="1147"/>
    </location>
</feature>
<dbReference type="InterPro" id="IPR035445">
    <property type="entry name" value="GYF-like_dom_sf"/>
</dbReference>
<feature type="region of interest" description="Disordered" evidence="1">
    <location>
        <begin position="1"/>
        <end position="127"/>
    </location>
</feature>
<accession>A0AAV8T7W8</accession>
<dbReference type="SMART" id="SM00444">
    <property type="entry name" value="GYF"/>
    <property type="match status" value="1"/>
</dbReference>
<gene>
    <name evidence="3" type="ORF">K2173_007574</name>
</gene>
<evidence type="ECO:0000313" key="4">
    <source>
        <dbReference type="Proteomes" id="UP001159364"/>
    </source>
</evidence>
<feature type="compositionally biased region" description="Basic and acidic residues" evidence="1">
    <location>
        <begin position="139"/>
        <end position="173"/>
    </location>
</feature>
<dbReference type="InterPro" id="IPR003169">
    <property type="entry name" value="GYF"/>
</dbReference>
<feature type="region of interest" description="Disordered" evidence="1">
    <location>
        <begin position="139"/>
        <end position="187"/>
    </location>
</feature>
<reference evidence="3 4" key="1">
    <citation type="submission" date="2021-09" db="EMBL/GenBank/DDBJ databases">
        <title>Genomic insights and catalytic innovation underlie evolution of tropane alkaloids biosynthesis.</title>
        <authorList>
            <person name="Wang Y.-J."/>
            <person name="Tian T."/>
            <person name="Huang J.-P."/>
            <person name="Huang S.-X."/>
        </authorList>
    </citation>
    <scope>NUCLEOTIDE SEQUENCE [LARGE SCALE GENOMIC DNA]</scope>
    <source>
        <strain evidence="3">KIB-2018</strain>
        <tissue evidence="3">Leaf</tissue>
    </source>
</reference>
<feature type="region of interest" description="Disordered" evidence="1">
    <location>
        <begin position="1450"/>
        <end position="1500"/>
    </location>
</feature>
<dbReference type="PANTHER" id="PTHR47471:SF1">
    <property type="entry name" value="PROTEIN ESSENTIAL FOR POTEXVIRUS ACCUMULATION 1"/>
    <property type="match status" value="1"/>
</dbReference>
<keyword evidence="4" id="KW-1185">Reference proteome</keyword>
<dbReference type="PROSITE" id="PS50829">
    <property type="entry name" value="GYF"/>
    <property type="match status" value="1"/>
</dbReference>
<organism evidence="3 4">
    <name type="scientific">Erythroxylum novogranatense</name>
    <dbReference type="NCBI Taxonomy" id="1862640"/>
    <lineage>
        <taxon>Eukaryota</taxon>
        <taxon>Viridiplantae</taxon>
        <taxon>Streptophyta</taxon>
        <taxon>Embryophyta</taxon>
        <taxon>Tracheophyta</taxon>
        <taxon>Spermatophyta</taxon>
        <taxon>Magnoliopsida</taxon>
        <taxon>eudicotyledons</taxon>
        <taxon>Gunneridae</taxon>
        <taxon>Pentapetalae</taxon>
        <taxon>rosids</taxon>
        <taxon>fabids</taxon>
        <taxon>Malpighiales</taxon>
        <taxon>Erythroxylaceae</taxon>
        <taxon>Erythroxylum</taxon>
    </lineage>
</organism>
<feature type="compositionally biased region" description="Basic and acidic residues" evidence="1">
    <location>
        <begin position="441"/>
        <end position="470"/>
    </location>
</feature>
<feature type="compositionally biased region" description="Basic residues" evidence="1">
    <location>
        <begin position="1199"/>
        <end position="1208"/>
    </location>
</feature>